<evidence type="ECO:0000313" key="1">
    <source>
        <dbReference type="EMBL" id="GFC62512.1"/>
    </source>
</evidence>
<gene>
    <name evidence="1" type="ORF">Tci_834482</name>
</gene>
<reference evidence="1" key="1">
    <citation type="journal article" date="2019" name="Sci. Rep.">
        <title>Draft genome of Tanacetum cinerariifolium, the natural source of mosquito coil.</title>
        <authorList>
            <person name="Yamashiro T."/>
            <person name="Shiraishi A."/>
            <person name="Satake H."/>
            <person name="Nakayama K."/>
        </authorList>
    </citation>
    <scope>NUCLEOTIDE SEQUENCE</scope>
</reference>
<name>A0A699QBZ4_TANCI</name>
<dbReference type="EMBL" id="BKCJ010994212">
    <property type="protein sequence ID" value="GFC62512.1"/>
    <property type="molecule type" value="Genomic_DNA"/>
</dbReference>
<organism evidence="1">
    <name type="scientific">Tanacetum cinerariifolium</name>
    <name type="common">Dalmatian daisy</name>
    <name type="synonym">Chrysanthemum cinerariifolium</name>
    <dbReference type="NCBI Taxonomy" id="118510"/>
    <lineage>
        <taxon>Eukaryota</taxon>
        <taxon>Viridiplantae</taxon>
        <taxon>Streptophyta</taxon>
        <taxon>Embryophyta</taxon>
        <taxon>Tracheophyta</taxon>
        <taxon>Spermatophyta</taxon>
        <taxon>Magnoliopsida</taxon>
        <taxon>eudicotyledons</taxon>
        <taxon>Gunneridae</taxon>
        <taxon>Pentapetalae</taxon>
        <taxon>asterids</taxon>
        <taxon>campanulids</taxon>
        <taxon>Asterales</taxon>
        <taxon>Asteraceae</taxon>
        <taxon>Asteroideae</taxon>
        <taxon>Anthemideae</taxon>
        <taxon>Anthemidinae</taxon>
        <taxon>Tanacetum</taxon>
    </lineage>
</organism>
<dbReference type="AlphaFoldDB" id="A0A699QBZ4"/>
<comment type="caution">
    <text evidence="1">The sequence shown here is derived from an EMBL/GenBank/DDBJ whole genome shotgun (WGS) entry which is preliminary data.</text>
</comment>
<evidence type="ECO:0008006" key="2">
    <source>
        <dbReference type="Google" id="ProtNLM"/>
    </source>
</evidence>
<sequence length="241" mass="28226">DELALISYPPDYDDYRACDIESDIKEIEFLLFQGEDYDFKDSIDQSVLTHCDDLFVDPTPEMFTDEQPPDYSFPPRFDLYPDDFLEIESDANFDDDSFDSEGDKIKKAELLIDQLDLPCDILSEYDSFNSQDFSRDDDLFSPNNEDKVFNPGILSHETSVKIITQVTQEKKLAVSFASWLFEDFDPPFYELLAFKEVLNSMRLLPFSSENEEKVFKPWIYTSKQFHCCFLSELSHLDFHVF</sequence>
<accession>A0A699QBZ4</accession>
<protein>
    <recommendedName>
        <fullName evidence="2">Reverse transcriptase domain-containing protein</fullName>
    </recommendedName>
</protein>
<feature type="non-terminal residue" evidence="1">
    <location>
        <position position="1"/>
    </location>
</feature>
<proteinExistence type="predicted"/>